<dbReference type="AlphaFoldDB" id="A0A132PNF4"/>
<dbReference type="GO" id="GO:0005882">
    <property type="term" value="C:intermediate filament"/>
    <property type="evidence" value="ECO:0007669"/>
    <property type="project" value="UniProtKB-KW"/>
</dbReference>
<evidence type="ECO:0000256" key="1">
    <source>
        <dbReference type="SAM" id="SignalP"/>
    </source>
</evidence>
<keyword evidence="1" id="KW-0732">Signal</keyword>
<dbReference type="Proteomes" id="UP000070612">
    <property type="component" value="Unassembled WGS sequence"/>
</dbReference>
<gene>
    <name evidence="2" type="ORF">AFM11_12755</name>
</gene>
<sequence>MTNRTRISTVLALGAGALAIAVAPAAQAAPSGPTCTSAVTSTLCQSNGNAQFTATPPAVDYQAQYPFFGEYGLIFHHGGDHR</sequence>
<evidence type="ECO:0000313" key="2">
    <source>
        <dbReference type="EMBL" id="KWX23860.1"/>
    </source>
</evidence>
<keyword evidence="3" id="KW-1185">Reference proteome</keyword>
<feature type="chain" id="PRO_5007453436" evidence="1">
    <location>
        <begin position="29"/>
        <end position="82"/>
    </location>
</feature>
<evidence type="ECO:0000313" key="3">
    <source>
        <dbReference type="Proteomes" id="UP000070612"/>
    </source>
</evidence>
<feature type="signal peptide" evidence="1">
    <location>
        <begin position="1"/>
        <end position="28"/>
    </location>
</feature>
<protein>
    <submittedName>
        <fullName evidence="2">Keratin associated protein</fullName>
    </submittedName>
</protein>
<dbReference type="RefSeq" id="WP_067849563.1">
    <property type="nucleotide sequence ID" value="NZ_LGTW01000007.1"/>
</dbReference>
<accession>A0A132PNF4</accession>
<dbReference type="STRING" id="59750.AWC31_03075"/>
<proteinExistence type="predicted"/>
<dbReference type="PATRIC" id="fig|59750.3.peg.6642"/>
<name>A0A132PNF4_9MYCO</name>
<keyword evidence="2" id="KW-0416">Keratin</keyword>
<reference evidence="2 3" key="1">
    <citation type="submission" date="2015-07" db="EMBL/GenBank/DDBJ databases">
        <title>A draft genome sequence of Mycobacterium wolinskyi.</title>
        <authorList>
            <person name="de Man T.J."/>
            <person name="Perry K.A."/>
            <person name="Coulliette A.D."/>
            <person name="Jensen B."/>
            <person name="Toney N.C."/>
            <person name="Limbago B.M."/>
            <person name="Noble-Wang J."/>
        </authorList>
    </citation>
    <scope>NUCLEOTIDE SEQUENCE [LARGE SCALE GENOMIC DNA]</scope>
    <source>
        <strain evidence="2 3">CDC_01</strain>
    </source>
</reference>
<dbReference type="EMBL" id="LGTW01000007">
    <property type="protein sequence ID" value="KWX23860.1"/>
    <property type="molecule type" value="Genomic_DNA"/>
</dbReference>
<organism evidence="2 3">
    <name type="scientific">Mycolicibacterium wolinskyi</name>
    <dbReference type="NCBI Taxonomy" id="59750"/>
    <lineage>
        <taxon>Bacteria</taxon>
        <taxon>Bacillati</taxon>
        <taxon>Actinomycetota</taxon>
        <taxon>Actinomycetes</taxon>
        <taxon>Mycobacteriales</taxon>
        <taxon>Mycobacteriaceae</taxon>
        <taxon>Mycolicibacterium</taxon>
    </lineage>
</organism>
<comment type="caution">
    <text evidence="2">The sequence shown here is derived from an EMBL/GenBank/DDBJ whole genome shotgun (WGS) entry which is preliminary data.</text>
</comment>